<evidence type="ECO:0000313" key="7">
    <source>
        <dbReference type="Proteomes" id="UP001152320"/>
    </source>
</evidence>
<keyword evidence="3" id="KW-0325">Glycoprotein</keyword>
<keyword evidence="2" id="KW-1015">Disulfide bond</keyword>
<keyword evidence="1" id="KW-0677">Repeat</keyword>
<keyword evidence="7" id="KW-1185">Reference proteome</keyword>
<evidence type="ECO:0000256" key="1">
    <source>
        <dbReference type="ARBA" id="ARBA00022737"/>
    </source>
</evidence>
<dbReference type="OrthoDB" id="6019304at2759"/>
<feature type="signal peptide" evidence="4">
    <location>
        <begin position="1"/>
        <end position="15"/>
    </location>
</feature>
<dbReference type="SMART" id="SM00832">
    <property type="entry name" value="C8"/>
    <property type="match status" value="2"/>
</dbReference>
<dbReference type="PANTHER" id="PTHR11339:SF386">
    <property type="entry name" value="HEMOLECTIN, ISOFORM A"/>
    <property type="match status" value="1"/>
</dbReference>
<dbReference type="Proteomes" id="UP001152320">
    <property type="component" value="Chromosome 18"/>
</dbReference>
<dbReference type="SUPFAM" id="SSF57567">
    <property type="entry name" value="Serine protease inhibitors"/>
    <property type="match status" value="3"/>
</dbReference>
<feature type="domain" description="VWFD" evidence="5">
    <location>
        <begin position="113"/>
        <end position="289"/>
    </location>
</feature>
<feature type="domain" description="VWFD" evidence="5">
    <location>
        <begin position="960"/>
        <end position="1133"/>
    </location>
</feature>
<dbReference type="CDD" id="cd19941">
    <property type="entry name" value="TIL"/>
    <property type="match status" value="2"/>
</dbReference>
<dbReference type="SMART" id="SM00216">
    <property type="entry name" value="VWD"/>
    <property type="match status" value="3"/>
</dbReference>
<protein>
    <submittedName>
        <fullName evidence="6">Mucin-5AC</fullName>
    </submittedName>
</protein>
<reference evidence="6" key="1">
    <citation type="submission" date="2021-10" db="EMBL/GenBank/DDBJ databases">
        <title>Tropical sea cucumber genome reveals ecological adaptation and Cuvierian tubules defense mechanism.</title>
        <authorList>
            <person name="Chen T."/>
        </authorList>
    </citation>
    <scope>NUCLEOTIDE SEQUENCE</scope>
    <source>
        <strain evidence="6">Nanhai2018</strain>
        <tissue evidence="6">Muscle</tissue>
    </source>
</reference>
<name>A0A9Q0YRC1_HOLLE</name>
<comment type="caution">
    <text evidence="6">The sequence shown here is derived from an EMBL/GenBank/DDBJ whole genome shotgun (WGS) entry which is preliminary data.</text>
</comment>
<dbReference type="Pfam" id="PF01826">
    <property type="entry name" value="TIL"/>
    <property type="match status" value="2"/>
</dbReference>
<evidence type="ECO:0000259" key="5">
    <source>
        <dbReference type="PROSITE" id="PS51233"/>
    </source>
</evidence>
<dbReference type="Pfam" id="PF00094">
    <property type="entry name" value="VWD"/>
    <property type="match status" value="3"/>
</dbReference>
<dbReference type="GO" id="GO:0005615">
    <property type="term" value="C:extracellular space"/>
    <property type="evidence" value="ECO:0007669"/>
    <property type="project" value="TreeGrafter"/>
</dbReference>
<dbReference type="InterPro" id="IPR014853">
    <property type="entry name" value="VWF/SSPO/ZAN-like_Cys-rich_dom"/>
</dbReference>
<dbReference type="InterPro" id="IPR001846">
    <property type="entry name" value="VWF_type-D"/>
</dbReference>
<keyword evidence="4" id="KW-0732">Signal</keyword>
<accession>A0A9Q0YRC1</accession>
<evidence type="ECO:0000256" key="4">
    <source>
        <dbReference type="SAM" id="SignalP"/>
    </source>
</evidence>
<feature type="domain" description="VWFD" evidence="5">
    <location>
        <begin position="462"/>
        <end position="672"/>
    </location>
</feature>
<evidence type="ECO:0000256" key="2">
    <source>
        <dbReference type="ARBA" id="ARBA00023157"/>
    </source>
</evidence>
<dbReference type="InterPro" id="IPR001007">
    <property type="entry name" value="VWF_dom"/>
</dbReference>
<sequence length="1328" mass="149413">MINLVILWLCNTYRAEEDSGHICDTIESNVTETFEIICDTQNNGTDIVISNDGTWCTVNRTRTVTLNICCDGWKGTECDERNDTATTLGYATYNFETTTPGFNPTFRNESTPRQCALLRDVMLRQDGVHFNFPERGSYEFASECREDDDLFKILIKTNPECGKIRGPDCYAVSMQFGGVNLELTLGGRAVVNGEECTRFPYRAREQDFTIFKEGYILVLETYIGLQITLINHHTIDVYIPAMLTNKICGLCGDIPLSFDNEPFATIDFINANALPEDFQEVESIEDSCQDEEHSMRALQECSFIYSPPFSAAPLQDVEAAHFACLQFVCSCLASNKENCQPCEVAEYLSYKSNNNGIKIESWRTKEFCPVKSPDTMVFEECSFGLKTCDAISIESHSSGKCVPRFVCPEGLLYDGVHCVHPWMCPCTSANDKYPVGAVIPQNCNECTCFGQSWTCSSKKCPGECTVLGSGLFKTFDGKWFHTTRQSKYIMVKNQAKANRTFYVLVDNSACALRQHDTHLKDVEVVIQNIAYRFDGNPGVTVKGTWKKTPYIDENAEIEYILGHIFQLRTEFGLQVSISFNTSRIYIKLSQDLQNTVIFVFLISDNDDDNLLLRHLYRHHQLFYTQLCSAITNVTGVCGDYNGNEEDDFNCGGRFKNQAEFLDHWVDRRRPGETNTPGFADPLSYWSQARPYASQLCATVMEDVSSKCNAHVDPKLYSDECERAVIRGKVCQQNMNSSACSSFFAYGLECAKRGVEVDWQIPTQCESRCPYGMTWITQCEESRALTCADVNLPSTNQKECYDGCFCPENQVLDERKDRCVQRSQCPCKHMFKYYESGTTRETRCGSCECKGGEWYCNDDQCEPEETDKCQNGRVWSNCTRCQRLCSSPVLECLEGEEEDCEEGCACPDGLAWDGEQCVPERECPCTMHQKKYKVGETFKSPCETCTCTEEDWKCVSIPCPKTCRAWGDPHYETFDGKRYEFQGDCSYVLVEDNCNTGDSTFSIIAENVPCGAGGAACTKAIKFSIGGFEIKMVGGAETSVQNKKNLVERSSDVFLQKRVGIYEVIESKEGITLKWDRGTSIYISLDSRYKGKVCGLCGNFNGKVHDDFMTKQGEMETSPRFFGHSWRKESCEMPPAPTDPCLINPTRRTWAEYSCAIIKQGIFLDCHSEVDPDSYYENCVMDTCACDRGGDCECLCTAIAAYTEQCSENGVPIRWRSDGTCGLQCEEGKIYTACGSACDSACYVEGSEDFGCEETCVEGCFCPSGQVEYDGRCITRDLCPCIVNGQEIPAGTDFLRNDYCCHCYSGKHYDCTERPCNITESEYITKIKQ</sequence>
<dbReference type="PROSITE" id="PS51233">
    <property type="entry name" value="VWFD"/>
    <property type="match status" value="3"/>
</dbReference>
<dbReference type="InterPro" id="IPR050780">
    <property type="entry name" value="Mucin_vWF_Thrombospondin_sf"/>
</dbReference>
<dbReference type="SMART" id="SM00215">
    <property type="entry name" value="VWC_out"/>
    <property type="match status" value="2"/>
</dbReference>
<proteinExistence type="predicted"/>
<dbReference type="Pfam" id="PF08742">
    <property type="entry name" value="C8"/>
    <property type="match status" value="2"/>
</dbReference>
<dbReference type="GO" id="GO:0031012">
    <property type="term" value="C:extracellular matrix"/>
    <property type="evidence" value="ECO:0007669"/>
    <property type="project" value="TreeGrafter"/>
</dbReference>
<dbReference type="Gene3D" id="2.10.25.10">
    <property type="entry name" value="Laminin"/>
    <property type="match status" value="3"/>
</dbReference>
<dbReference type="InterPro" id="IPR002919">
    <property type="entry name" value="TIL_dom"/>
</dbReference>
<evidence type="ECO:0000313" key="6">
    <source>
        <dbReference type="EMBL" id="KAJ8024927.1"/>
    </source>
</evidence>
<dbReference type="PANTHER" id="PTHR11339">
    <property type="entry name" value="EXTRACELLULAR MATRIX GLYCOPROTEIN RELATED"/>
    <property type="match status" value="1"/>
</dbReference>
<feature type="chain" id="PRO_5040495499" evidence="4">
    <location>
        <begin position="16"/>
        <end position="1328"/>
    </location>
</feature>
<organism evidence="6 7">
    <name type="scientific">Holothuria leucospilota</name>
    <name type="common">Black long sea cucumber</name>
    <name type="synonym">Mertensiothuria leucospilota</name>
    <dbReference type="NCBI Taxonomy" id="206669"/>
    <lineage>
        <taxon>Eukaryota</taxon>
        <taxon>Metazoa</taxon>
        <taxon>Echinodermata</taxon>
        <taxon>Eleutherozoa</taxon>
        <taxon>Echinozoa</taxon>
        <taxon>Holothuroidea</taxon>
        <taxon>Aspidochirotacea</taxon>
        <taxon>Aspidochirotida</taxon>
        <taxon>Holothuriidae</taxon>
        <taxon>Holothuria</taxon>
    </lineage>
</organism>
<gene>
    <name evidence="6" type="ORF">HOLleu_34988</name>
</gene>
<dbReference type="EMBL" id="JAIZAY010000018">
    <property type="protein sequence ID" value="KAJ8024927.1"/>
    <property type="molecule type" value="Genomic_DNA"/>
</dbReference>
<dbReference type="InterPro" id="IPR036084">
    <property type="entry name" value="Ser_inhib-like_sf"/>
</dbReference>
<evidence type="ECO:0000256" key="3">
    <source>
        <dbReference type="ARBA" id="ARBA00023180"/>
    </source>
</evidence>